<protein>
    <recommendedName>
        <fullName evidence="4">Phosphatidylglycerol/phosphatidylinositol transfer protein</fullName>
    </recommendedName>
</protein>
<dbReference type="CDD" id="cd00917">
    <property type="entry name" value="PG-PI_TP"/>
    <property type="match status" value="1"/>
</dbReference>
<evidence type="ECO:0000256" key="7">
    <source>
        <dbReference type="ARBA" id="ARBA00023055"/>
    </source>
</evidence>
<evidence type="ECO:0000313" key="10">
    <source>
        <dbReference type="Proteomes" id="UP000383932"/>
    </source>
</evidence>
<dbReference type="EMBL" id="SSOP01000110">
    <property type="protein sequence ID" value="KAB5591331.1"/>
    <property type="molecule type" value="Genomic_DNA"/>
</dbReference>
<dbReference type="OrthoDB" id="6409159at2759"/>
<name>A0A5N5QIN2_9AGAM</name>
<proteinExistence type="inferred from homology"/>
<dbReference type="InterPro" id="IPR003172">
    <property type="entry name" value="ML_dom"/>
</dbReference>
<dbReference type="PANTHER" id="PTHR11306:SF0">
    <property type="entry name" value="PHOSPHATIDYLGLYCEROL_PHOSPHATIDYLINOSITOL TRANSFER PROTEIN"/>
    <property type="match status" value="1"/>
</dbReference>
<dbReference type="GO" id="GO:0032934">
    <property type="term" value="F:sterol binding"/>
    <property type="evidence" value="ECO:0007669"/>
    <property type="project" value="InterPro"/>
</dbReference>
<evidence type="ECO:0000256" key="6">
    <source>
        <dbReference type="ARBA" id="ARBA00022729"/>
    </source>
</evidence>
<dbReference type="Proteomes" id="UP000383932">
    <property type="component" value="Unassembled WGS sequence"/>
</dbReference>
<dbReference type="SUPFAM" id="SSF81296">
    <property type="entry name" value="E set domains"/>
    <property type="match status" value="1"/>
</dbReference>
<dbReference type="GO" id="GO:0032366">
    <property type="term" value="P:intracellular sterol transport"/>
    <property type="evidence" value="ECO:0007669"/>
    <property type="project" value="InterPro"/>
</dbReference>
<comment type="caution">
    <text evidence="9">The sequence shown here is derived from an EMBL/GenBank/DDBJ whole genome shotgun (WGS) entry which is preliminary data.</text>
</comment>
<evidence type="ECO:0000256" key="4">
    <source>
        <dbReference type="ARBA" id="ARBA00016056"/>
    </source>
</evidence>
<dbReference type="InterPro" id="IPR014756">
    <property type="entry name" value="Ig_E-set"/>
</dbReference>
<dbReference type="PANTHER" id="PTHR11306">
    <property type="entry name" value="NIEMANN PICK TYPE C2 PROTEIN NPC2-RELATED"/>
    <property type="match status" value="1"/>
</dbReference>
<evidence type="ECO:0000256" key="1">
    <source>
        <dbReference type="ARBA" id="ARBA00002053"/>
    </source>
</evidence>
<keyword evidence="5" id="KW-0813">Transport</keyword>
<keyword evidence="7" id="KW-0445">Lipid transport</keyword>
<reference evidence="9 10" key="1">
    <citation type="journal article" date="2019" name="Fungal Biol. Biotechnol.">
        <title>Draft genome sequence of fastidious pathogen Ceratobasidium theobromae, which causes vascular-streak dieback in Theobroma cacao.</title>
        <authorList>
            <person name="Ali S.S."/>
            <person name="Asman A."/>
            <person name="Shao J."/>
            <person name="Firmansyah A.P."/>
            <person name="Susilo A.W."/>
            <person name="Rosmana A."/>
            <person name="McMahon P."/>
            <person name="Junaid M."/>
            <person name="Guest D."/>
            <person name="Kheng T.Y."/>
            <person name="Meinhardt L.W."/>
            <person name="Bailey B.A."/>
        </authorList>
    </citation>
    <scope>NUCLEOTIDE SEQUENCE [LARGE SCALE GENOMIC DNA]</scope>
    <source>
        <strain evidence="9 10">CT2</strain>
    </source>
</reference>
<dbReference type="Pfam" id="PF02221">
    <property type="entry name" value="E1_DerP2_DerF2"/>
    <property type="match status" value="1"/>
</dbReference>
<dbReference type="InterPro" id="IPR039670">
    <property type="entry name" value="NPC2-like"/>
</dbReference>
<accession>A0A5N5QIN2</accession>
<keyword evidence="10" id="KW-1185">Reference proteome</keyword>
<dbReference type="InterPro" id="IPR033917">
    <property type="entry name" value="ML_PG-PI_TP"/>
</dbReference>
<comment type="similarity">
    <text evidence="2">Belongs to the NPC2 family.</text>
</comment>
<comment type="function">
    <text evidence="1">Catalyzes the intermembrane transfer of phosphatidylglycerol and phosphatidylinositol.</text>
</comment>
<comment type="subunit">
    <text evidence="3">Monomer.</text>
</comment>
<dbReference type="AlphaFoldDB" id="A0A5N5QIN2"/>
<evidence type="ECO:0000256" key="3">
    <source>
        <dbReference type="ARBA" id="ARBA00011245"/>
    </source>
</evidence>
<feature type="domain" description="MD-2-related lipid-recognition" evidence="8">
    <location>
        <begin position="46"/>
        <end position="170"/>
    </location>
</feature>
<keyword evidence="6" id="KW-0732">Signal</keyword>
<evidence type="ECO:0000313" key="9">
    <source>
        <dbReference type="EMBL" id="KAB5591331.1"/>
    </source>
</evidence>
<evidence type="ECO:0000256" key="2">
    <source>
        <dbReference type="ARBA" id="ARBA00006370"/>
    </source>
</evidence>
<dbReference type="Gene3D" id="2.60.40.770">
    <property type="match status" value="1"/>
</dbReference>
<gene>
    <name evidence="9" type="ORF">CTheo_5204</name>
</gene>
<dbReference type="SMART" id="SM00737">
    <property type="entry name" value="ML"/>
    <property type="match status" value="1"/>
</dbReference>
<evidence type="ECO:0000259" key="8">
    <source>
        <dbReference type="SMART" id="SM00737"/>
    </source>
</evidence>
<evidence type="ECO:0000256" key="5">
    <source>
        <dbReference type="ARBA" id="ARBA00022448"/>
    </source>
</evidence>
<organism evidence="9 10">
    <name type="scientific">Ceratobasidium theobromae</name>
    <dbReference type="NCBI Taxonomy" id="1582974"/>
    <lineage>
        <taxon>Eukaryota</taxon>
        <taxon>Fungi</taxon>
        <taxon>Dikarya</taxon>
        <taxon>Basidiomycota</taxon>
        <taxon>Agaricomycotina</taxon>
        <taxon>Agaricomycetes</taxon>
        <taxon>Cantharellales</taxon>
        <taxon>Ceratobasidiaceae</taxon>
        <taxon>Ceratobasidium</taxon>
    </lineage>
</organism>
<sequence length="177" mass="19354">MLFRLTVALAATTSFISLGVSALVFTPQGKLMLPDEPSISMASWSYEDCGLPSDPLQILSIEADPEPSPGKNTTITLKANVLEPIEEGAYTDVEVKLGLIRILRKKFDICEEARKAKAEVQCPVASGSYVVKQTISLPREIPPVLAAKFTVKMRGYTVDDDDLACVDLKADFMKHHL</sequence>